<accession>A0ABQ8S3Y7</accession>
<evidence type="ECO:0000313" key="1">
    <source>
        <dbReference type="EMBL" id="KAJ4428555.1"/>
    </source>
</evidence>
<comment type="caution">
    <text evidence="1">The sequence shown here is derived from an EMBL/GenBank/DDBJ whole genome shotgun (WGS) entry which is preliminary data.</text>
</comment>
<dbReference type="Proteomes" id="UP001148838">
    <property type="component" value="Unassembled WGS sequence"/>
</dbReference>
<proteinExistence type="predicted"/>
<dbReference type="EMBL" id="JAJSOF020000037">
    <property type="protein sequence ID" value="KAJ4428555.1"/>
    <property type="molecule type" value="Genomic_DNA"/>
</dbReference>
<organism evidence="1 2">
    <name type="scientific">Periplaneta americana</name>
    <name type="common">American cockroach</name>
    <name type="synonym">Blatta americana</name>
    <dbReference type="NCBI Taxonomy" id="6978"/>
    <lineage>
        <taxon>Eukaryota</taxon>
        <taxon>Metazoa</taxon>
        <taxon>Ecdysozoa</taxon>
        <taxon>Arthropoda</taxon>
        <taxon>Hexapoda</taxon>
        <taxon>Insecta</taxon>
        <taxon>Pterygota</taxon>
        <taxon>Neoptera</taxon>
        <taxon>Polyneoptera</taxon>
        <taxon>Dictyoptera</taxon>
        <taxon>Blattodea</taxon>
        <taxon>Blattoidea</taxon>
        <taxon>Blattidae</taxon>
        <taxon>Blattinae</taxon>
        <taxon>Periplaneta</taxon>
    </lineage>
</organism>
<name>A0ABQ8S3Y7_PERAM</name>
<sequence>MIQDLKDKIRTKIQELPGNMLQRVLDSIKHHVEEEIYILMVSHNTAYERNKKWRKSQQEARVDQKESNKAKITSTELVKQFQQRKKEVAAHAAERSLDSSFILSNGGHLTCVLHPRIPICE</sequence>
<keyword evidence="2" id="KW-1185">Reference proteome</keyword>
<gene>
    <name evidence="1" type="ORF">ANN_24599</name>
</gene>
<protein>
    <submittedName>
        <fullName evidence="1">Uncharacterized protein</fullName>
    </submittedName>
</protein>
<reference evidence="1 2" key="1">
    <citation type="journal article" date="2022" name="Allergy">
        <title>Genome assembly and annotation of Periplaneta americana reveal a comprehensive cockroach allergen profile.</title>
        <authorList>
            <person name="Wang L."/>
            <person name="Xiong Q."/>
            <person name="Saelim N."/>
            <person name="Wang L."/>
            <person name="Nong W."/>
            <person name="Wan A.T."/>
            <person name="Shi M."/>
            <person name="Liu X."/>
            <person name="Cao Q."/>
            <person name="Hui J.H.L."/>
            <person name="Sookrung N."/>
            <person name="Leung T.F."/>
            <person name="Tungtrongchitr A."/>
            <person name="Tsui S.K.W."/>
        </authorList>
    </citation>
    <scope>NUCLEOTIDE SEQUENCE [LARGE SCALE GENOMIC DNA]</scope>
    <source>
        <strain evidence="1">PWHHKU_190912</strain>
    </source>
</reference>
<evidence type="ECO:0000313" key="2">
    <source>
        <dbReference type="Proteomes" id="UP001148838"/>
    </source>
</evidence>